<evidence type="ECO:0000313" key="3">
    <source>
        <dbReference type="EMBL" id="CEP00488.1"/>
    </source>
</evidence>
<dbReference type="InterPro" id="IPR036249">
    <property type="entry name" value="Thioredoxin-like_sf"/>
</dbReference>
<protein>
    <recommendedName>
        <fullName evidence="2">Thioredoxin domain-containing protein</fullName>
    </recommendedName>
</protein>
<dbReference type="Gene3D" id="3.40.30.10">
    <property type="entry name" value="Glutaredoxin"/>
    <property type="match status" value="1"/>
</dbReference>
<evidence type="ECO:0000259" key="2">
    <source>
        <dbReference type="Pfam" id="PF00085"/>
    </source>
</evidence>
<dbReference type="InterPro" id="IPR013766">
    <property type="entry name" value="Thioredoxin_domain"/>
</dbReference>
<dbReference type="AlphaFoldDB" id="A0A0G4IYP8"/>
<name>A0A0G4IYP8_PLABS</name>
<evidence type="ECO:0000313" key="6">
    <source>
        <dbReference type="Proteomes" id="UP000290189"/>
    </source>
</evidence>
<dbReference type="OrthoDB" id="10257948at2759"/>
<evidence type="ECO:0000313" key="4">
    <source>
        <dbReference type="EMBL" id="SPQ94012.1"/>
    </source>
</evidence>
<proteinExistence type="predicted"/>
<dbReference type="EMBL" id="OVEO01000002">
    <property type="protein sequence ID" value="SPQ94012.1"/>
    <property type="molecule type" value="Genomic_DNA"/>
</dbReference>
<keyword evidence="5" id="KW-1185">Reference proteome</keyword>
<dbReference type="CDD" id="cd02989">
    <property type="entry name" value="Phd_like_TxnDC9"/>
    <property type="match status" value="1"/>
</dbReference>
<dbReference type="Pfam" id="PF00085">
    <property type="entry name" value="Thioredoxin"/>
    <property type="match status" value="1"/>
</dbReference>
<dbReference type="PANTHER" id="PTHR21148">
    <property type="entry name" value="THIOREDOXIN DOMAIN-CONTAINING PROTEIN 9"/>
    <property type="match status" value="1"/>
</dbReference>
<evidence type="ECO:0000313" key="5">
    <source>
        <dbReference type="Proteomes" id="UP000039324"/>
    </source>
</evidence>
<geneLocation type="mitochondrion" evidence="4"/>
<dbReference type="Proteomes" id="UP000290189">
    <property type="component" value="Unassembled WGS sequence"/>
</dbReference>
<feature type="domain" description="Thioredoxin" evidence="2">
    <location>
        <begin position="119"/>
        <end position="205"/>
    </location>
</feature>
<reference evidence="3 5" key="1">
    <citation type="submission" date="2015-02" db="EMBL/GenBank/DDBJ databases">
        <authorList>
            <person name="Chooi Y.-H."/>
        </authorList>
    </citation>
    <scope>NUCLEOTIDE SEQUENCE [LARGE SCALE GENOMIC DNA]</scope>
    <source>
        <strain evidence="3">E3</strain>
    </source>
</reference>
<accession>A0A0G4IYP8</accession>
<feature type="compositionally biased region" description="Acidic residues" evidence="1">
    <location>
        <begin position="69"/>
        <end position="82"/>
    </location>
</feature>
<keyword evidence="4" id="KW-0496">Mitochondrion</keyword>
<gene>
    <name evidence="3" type="ORF">PBRA_001542</name>
    <name evidence="4" type="ORF">PLBR_LOCUS1227</name>
</gene>
<reference evidence="4 6" key="2">
    <citation type="submission" date="2018-03" db="EMBL/GenBank/DDBJ databases">
        <authorList>
            <person name="Fogelqvist J."/>
        </authorList>
    </citation>
    <scope>NUCLEOTIDE SEQUENCE [LARGE SCALE GENOMIC DNA]</scope>
</reference>
<dbReference type="OMA" id="CKIMDHH"/>
<dbReference type="EMBL" id="CDSF01000101">
    <property type="protein sequence ID" value="CEP00488.1"/>
    <property type="molecule type" value="Genomic_DNA"/>
</dbReference>
<evidence type="ECO:0000256" key="1">
    <source>
        <dbReference type="SAM" id="MobiDB-lite"/>
    </source>
</evidence>
<organism evidence="3 5">
    <name type="scientific">Plasmodiophora brassicae</name>
    <name type="common">Clubroot disease agent</name>
    <dbReference type="NCBI Taxonomy" id="37360"/>
    <lineage>
        <taxon>Eukaryota</taxon>
        <taxon>Sar</taxon>
        <taxon>Rhizaria</taxon>
        <taxon>Endomyxa</taxon>
        <taxon>Phytomyxea</taxon>
        <taxon>Plasmodiophorida</taxon>
        <taxon>Plasmodiophoridae</taxon>
        <taxon>Plasmodiophora</taxon>
    </lineage>
</organism>
<feature type="compositionally biased region" description="Low complexity" evidence="1">
    <location>
        <begin position="14"/>
        <end position="39"/>
    </location>
</feature>
<dbReference type="SUPFAM" id="SSF52833">
    <property type="entry name" value="Thioredoxin-like"/>
    <property type="match status" value="1"/>
</dbReference>
<dbReference type="Proteomes" id="UP000039324">
    <property type="component" value="Unassembled WGS sequence"/>
</dbReference>
<sequence>MLKTGGKDSGFGEAAQQQASAALASAADDLMARHAQMQAMERKKAAAAARTRGPGERVATAAKASKDEGEADDDDDDDDKEDEEVWLDAMREKRLAAIQKACAQRQSRLRTGDGEYKHIVECDFLKEVTGAERVVCHFFHRDFERCKIMDMHLARLAAEHDDTKFIKIDAEKAPFFVQKLAIRVLPTLVIFNDGVAVDRIIGFNDVGNKDDFATGVLEKRLIRAGAIFDEEAERRSRKAKPVKTLL</sequence>
<feature type="region of interest" description="Disordered" evidence="1">
    <location>
        <begin position="1"/>
        <end position="82"/>
    </location>
</feature>
<dbReference type="STRING" id="37360.A0A0G4IYP8"/>